<sequence length="151" mass="17242">MSKGPKNLVDKRMGHGWWSKNHDGHDEPRKDLETQVRLPEALNPPAQGQDSKSLRTLMRIPKLSETIMMKGIFLSTQQTISRTQHTLKGEVKRVKMWVKKKGKTVEDKGVRESTKQMPMKVNKGEAQAVNSTQILQATNKEQLTRRENQGN</sequence>
<evidence type="ECO:0000313" key="3">
    <source>
        <dbReference type="Proteomes" id="UP000242715"/>
    </source>
</evidence>
<evidence type="ECO:0000313" key="2">
    <source>
        <dbReference type="EMBL" id="GAU47009.1"/>
    </source>
</evidence>
<feature type="compositionally biased region" description="Basic and acidic residues" evidence="1">
    <location>
        <begin position="20"/>
        <end position="34"/>
    </location>
</feature>
<protein>
    <submittedName>
        <fullName evidence="2">Uncharacterized protein</fullName>
    </submittedName>
</protein>
<name>A0A2Z6PKX1_TRISU</name>
<dbReference type="Proteomes" id="UP000242715">
    <property type="component" value="Unassembled WGS sequence"/>
</dbReference>
<feature type="compositionally biased region" description="Polar residues" evidence="1">
    <location>
        <begin position="128"/>
        <end position="141"/>
    </location>
</feature>
<evidence type="ECO:0000256" key="1">
    <source>
        <dbReference type="SAM" id="MobiDB-lite"/>
    </source>
</evidence>
<accession>A0A2Z6PKX1</accession>
<proteinExistence type="predicted"/>
<keyword evidence="3" id="KW-1185">Reference proteome</keyword>
<dbReference type="EMBL" id="DF974274">
    <property type="protein sequence ID" value="GAU47009.1"/>
    <property type="molecule type" value="Genomic_DNA"/>
</dbReference>
<feature type="region of interest" description="Disordered" evidence="1">
    <location>
        <begin position="105"/>
        <end position="151"/>
    </location>
</feature>
<feature type="region of interest" description="Disordered" evidence="1">
    <location>
        <begin position="1"/>
        <end position="52"/>
    </location>
</feature>
<gene>
    <name evidence="2" type="ORF">TSUD_244380</name>
</gene>
<feature type="compositionally biased region" description="Basic and acidic residues" evidence="1">
    <location>
        <begin position="142"/>
        <end position="151"/>
    </location>
</feature>
<feature type="compositionally biased region" description="Basic and acidic residues" evidence="1">
    <location>
        <begin position="105"/>
        <end position="114"/>
    </location>
</feature>
<dbReference type="AlphaFoldDB" id="A0A2Z6PKX1"/>
<reference evidence="3" key="1">
    <citation type="journal article" date="2017" name="Front. Plant Sci.">
        <title>Climate Clever Clovers: New Paradigm to Reduce the Environmental Footprint of Ruminants by Breeding Low Methanogenic Forages Utilizing Haplotype Variation.</title>
        <authorList>
            <person name="Kaur P."/>
            <person name="Appels R."/>
            <person name="Bayer P.E."/>
            <person name="Keeble-Gagnere G."/>
            <person name="Wang J."/>
            <person name="Hirakawa H."/>
            <person name="Shirasawa K."/>
            <person name="Vercoe P."/>
            <person name="Stefanova K."/>
            <person name="Durmic Z."/>
            <person name="Nichols P."/>
            <person name="Revell C."/>
            <person name="Isobe S.N."/>
            <person name="Edwards D."/>
            <person name="Erskine W."/>
        </authorList>
    </citation>
    <scope>NUCLEOTIDE SEQUENCE [LARGE SCALE GENOMIC DNA]</scope>
    <source>
        <strain evidence="3">cv. Daliak</strain>
    </source>
</reference>
<organism evidence="2 3">
    <name type="scientific">Trifolium subterraneum</name>
    <name type="common">Subterranean clover</name>
    <dbReference type="NCBI Taxonomy" id="3900"/>
    <lineage>
        <taxon>Eukaryota</taxon>
        <taxon>Viridiplantae</taxon>
        <taxon>Streptophyta</taxon>
        <taxon>Embryophyta</taxon>
        <taxon>Tracheophyta</taxon>
        <taxon>Spermatophyta</taxon>
        <taxon>Magnoliopsida</taxon>
        <taxon>eudicotyledons</taxon>
        <taxon>Gunneridae</taxon>
        <taxon>Pentapetalae</taxon>
        <taxon>rosids</taxon>
        <taxon>fabids</taxon>
        <taxon>Fabales</taxon>
        <taxon>Fabaceae</taxon>
        <taxon>Papilionoideae</taxon>
        <taxon>50 kb inversion clade</taxon>
        <taxon>NPAAA clade</taxon>
        <taxon>Hologalegina</taxon>
        <taxon>IRL clade</taxon>
        <taxon>Trifolieae</taxon>
        <taxon>Trifolium</taxon>
    </lineage>
</organism>